<dbReference type="GO" id="GO:0036297">
    <property type="term" value="P:interstrand cross-link repair"/>
    <property type="evidence" value="ECO:0007669"/>
    <property type="project" value="TreeGrafter"/>
</dbReference>
<dbReference type="EMBL" id="JAADYS010002213">
    <property type="protein sequence ID" value="KAF4459242.1"/>
    <property type="molecule type" value="Genomic_DNA"/>
</dbReference>
<feature type="compositionally biased region" description="Basic and acidic residues" evidence="13">
    <location>
        <begin position="640"/>
        <end position="656"/>
    </location>
</feature>
<keyword evidence="9" id="KW-0234">DNA repair</keyword>
<evidence type="ECO:0000256" key="5">
    <source>
        <dbReference type="ARBA" id="ARBA00022763"/>
    </source>
</evidence>
<feature type="compositionally biased region" description="Basic and acidic residues" evidence="13">
    <location>
        <begin position="585"/>
        <end position="594"/>
    </location>
</feature>
<protein>
    <recommendedName>
        <fullName evidence="11">Protein artemis</fullName>
    </recommendedName>
    <alternativeName>
        <fullName evidence="12">DNA cross-link repair 1C protein</fullName>
    </alternativeName>
</protein>
<keyword evidence="5" id="KW-0227">DNA damage</keyword>
<dbReference type="InterPro" id="IPR036866">
    <property type="entry name" value="RibonucZ/Hydroxyglut_hydro"/>
</dbReference>
<evidence type="ECO:0000259" key="15">
    <source>
        <dbReference type="Pfam" id="PF12706"/>
    </source>
</evidence>
<evidence type="ECO:0000313" key="17">
    <source>
        <dbReference type="Proteomes" id="UP000554235"/>
    </source>
</evidence>
<dbReference type="GO" id="GO:0003684">
    <property type="term" value="F:damaged DNA binding"/>
    <property type="evidence" value="ECO:0007669"/>
    <property type="project" value="TreeGrafter"/>
</dbReference>
<organism evidence="16 17">
    <name type="scientific">Fusarium albosuccineum</name>
    <dbReference type="NCBI Taxonomy" id="1237068"/>
    <lineage>
        <taxon>Eukaryota</taxon>
        <taxon>Fungi</taxon>
        <taxon>Dikarya</taxon>
        <taxon>Ascomycota</taxon>
        <taxon>Pezizomycotina</taxon>
        <taxon>Sordariomycetes</taxon>
        <taxon>Hypocreomycetidae</taxon>
        <taxon>Hypocreales</taxon>
        <taxon>Nectriaceae</taxon>
        <taxon>Fusarium</taxon>
        <taxon>Fusarium decemcellulare species complex</taxon>
    </lineage>
</organism>
<keyword evidence="4" id="KW-0255">Endonuclease</keyword>
<dbReference type="GO" id="GO:0004519">
    <property type="term" value="F:endonuclease activity"/>
    <property type="evidence" value="ECO:0007669"/>
    <property type="project" value="UniProtKB-KW"/>
</dbReference>
<evidence type="ECO:0000256" key="13">
    <source>
        <dbReference type="SAM" id="MobiDB-lite"/>
    </source>
</evidence>
<dbReference type="OrthoDB" id="5561659at2759"/>
<keyword evidence="8" id="KW-0233">DNA recombination</keyword>
<keyword evidence="17" id="KW-1185">Reference proteome</keyword>
<name>A0A8H4PFY7_9HYPO</name>
<feature type="compositionally biased region" description="Polar residues" evidence="13">
    <location>
        <begin position="662"/>
        <end position="674"/>
    </location>
</feature>
<keyword evidence="6" id="KW-0378">Hydrolase</keyword>
<evidence type="ECO:0000256" key="11">
    <source>
        <dbReference type="ARBA" id="ARBA00039759"/>
    </source>
</evidence>
<evidence type="ECO:0000256" key="8">
    <source>
        <dbReference type="ARBA" id="ARBA00023172"/>
    </source>
</evidence>
<dbReference type="InterPro" id="IPR011084">
    <property type="entry name" value="DRMBL"/>
</dbReference>
<comment type="caution">
    <text evidence="16">The sequence shown here is derived from an EMBL/GenBank/DDBJ whole genome shotgun (WGS) entry which is preliminary data.</text>
</comment>
<evidence type="ECO:0000259" key="14">
    <source>
        <dbReference type="Pfam" id="PF07522"/>
    </source>
</evidence>
<evidence type="ECO:0000256" key="6">
    <source>
        <dbReference type="ARBA" id="ARBA00022801"/>
    </source>
</evidence>
<dbReference type="Gene3D" id="3.60.15.10">
    <property type="entry name" value="Ribonuclease Z/Hydroxyacylglutathione hydrolase-like"/>
    <property type="match status" value="1"/>
</dbReference>
<dbReference type="GO" id="GO:0005634">
    <property type="term" value="C:nucleus"/>
    <property type="evidence" value="ECO:0007669"/>
    <property type="project" value="UniProtKB-SubCell"/>
</dbReference>
<dbReference type="PANTHER" id="PTHR23240">
    <property type="entry name" value="DNA CROSS-LINK REPAIR PROTEIN PSO2/SNM1-RELATED"/>
    <property type="match status" value="1"/>
</dbReference>
<evidence type="ECO:0000256" key="3">
    <source>
        <dbReference type="ARBA" id="ARBA00022722"/>
    </source>
</evidence>
<evidence type="ECO:0000256" key="2">
    <source>
        <dbReference type="ARBA" id="ARBA00010304"/>
    </source>
</evidence>
<dbReference type="AlphaFoldDB" id="A0A8H4PFY7"/>
<feature type="region of interest" description="Disordered" evidence="13">
    <location>
        <begin position="585"/>
        <end position="680"/>
    </location>
</feature>
<keyword evidence="3" id="KW-0540">Nuclease</keyword>
<feature type="compositionally biased region" description="Low complexity" evidence="13">
    <location>
        <begin position="595"/>
        <end position="621"/>
    </location>
</feature>
<evidence type="ECO:0000256" key="12">
    <source>
        <dbReference type="ARBA" id="ARBA00042677"/>
    </source>
</evidence>
<dbReference type="GO" id="GO:0006310">
    <property type="term" value="P:DNA recombination"/>
    <property type="evidence" value="ECO:0007669"/>
    <property type="project" value="UniProtKB-KW"/>
</dbReference>
<evidence type="ECO:0000256" key="7">
    <source>
        <dbReference type="ARBA" id="ARBA00022839"/>
    </source>
</evidence>
<keyword evidence="10" id="KW-0539">Nucleus</keyword>
<keyword evidence="7" id="KW-0269">Exonuclease</keyword>
<evidence type="ECO:0000313" key="16">
    <source>
        <dbReference type="EMBL" id="KAF4459242.1"/>
    </source>
</evidence>
<feature type="domain" description="Metallo-beta-lactamase" evidence="15">
    <location>
        <begin position="24"/>
        <end position="159"/>
    </location>
</feature>
<proteinExistence type="inferred from homology"/>
<dbReference type="GO" id="GO:0000723">
    <property type="term" value="P:telomere maintenance"/>
    <property type="evidence" value="ECO:0007669"/>
    <property type="project" value="TreeGrafter"/>
</dbReference>
<dbReference type="Proteomes" id="UP000554235">
    <property type="component" value="Unassembled WGS sequence"/>
</dbReference>
<dbReference type="Pfam" id="PF07522">
    <property type="entry name" value="DRMBL"/>
    <property type="match status" value="1"/>
</dbReference>
<accession>A0A8H4PFY7</accession>
<evidence type="ECO:0000256" key="10">
    <source>
        <dbReference type="ARBA" id="ARBA00023242"/>
    </source>
</evidence>
<evidence type="ECO:0000256" key="1">
    <source>
        <dbReference type="ARBA" id="ARBA00004123"/>
    </source>
</evidence>
<dbReference type="InterPro" id="IPR001279">
    <property type="entry name" value="Metallo-B-lactamas"/>
</dbReference>
<feature type="domain" description="DNA repair metallo-beta-lactamase" evidence="14">
    <location>
        <begin position="440"/>
        <end position="476"/>
    </location>
</feature>
<dbReference type="SUPFAM" id="SSF56281">
    <property type="entry name" value="Metallo-hydrolase/oxidoreductase"/>
    <property type="match status" value="1"/>
</dbReference>
<comment type="similarity">
    <text evidence="2">Belongs to the DNA repair metallo-beta-lactamase (DRMBL) family.</text>
</comment>
<sequence>MSTFNGIVSEFPDIRIDFFRRNADSQPPLACFLSHVHSDHLAGLESLRSPFVYCSAATREILLRLERYPCRINYAKGILEARQQTYKHLNKVLKALPLETPTTIELRPGHKIQVTLTTIELRPGHKIQVTLFDANHCPGAVMFLIEGDGKAVLYTGDIRSEPWFVNTISRNPNLVEYTSGLKILDKIYLDASFIEDIPFQTKAQGIAELLRKVSKYPNDTVFHFQAWTYGYEDVWVALSKTLKSQIQIHVDDYKLRVYGSLKSRPTEDRFSSAVHLTPESPALTGHMCGNTPHQGCLTADENVRIHSCEKGSMCEIARRPTTVTIQPVIAHLPAGQDLAEVGVGGGGDDLQREAELDFLDQASLETLVELILSSSAMSTEALQVLQEVLMQAATTGRNIPLDWDISTLDDHSAEEVVLMLAERLGSSTKKALTQRTMDRTELPKTIHFPYSRHSSYPELCHFVEAFQPKDVWPCTVSPSEWLRNGTTIASLFGQFCSGGRFEHDILMESFAARQALNDPGYEYDSQTTVSSRAHPSSPMNEPSQPYQYSGPFSNDSHGADNPPSLLLGTELNPHDAVIIVPQHEAEDIRTRPESSSESQSIQSEVATGAEHQAQASEAASGPPSEGDSAEPRSPSRKRNFRDFSGDDAGRAEHDMPNRAGESFSSTTSEPSLTRQDAYRQMLQNMETDTWTPIRLISTSSDYTAMEKEL</sequence>
<reference evidence="16 17" key="1">
    <citation type="submission" date="2020-01" db="EMBL/GenBank/DDBJ databases">
        <title>Identification and distribution of gene clusters putatively required for synthesis of sphingolipid metabolism inhibitors in phylogenetically diverse species of the filamentous fungus Fusarium.</title>
        <authorList>
            <person name="Kim H.-S."/>
            <person name="Busman M."/>
            <person name="Brown D.W."/>
            <person name="Divon H."/>
            <person name="Uhlig S."/>
            <person name="Proctor R.H."/>
        </authorList>
    </citation>
    <scope>NUCLEOTIDE SEQUENCE [LARGE SCALE GENOMIC DNA]</scope>
    <source>
        <strain evidence="16 17">NRRL 20459</strain>
    </source>
</reference>
<dbReference type="PANTHER" id="PTHR23240:SF8">
    <property type="entry name" value="PROTEIN ARTEMIS"/>
    <property type="match status" value="1"/>
</dbReference>
<evidence type="ECO:0000256" key="4">
    <source>
        <dbReference type="ARBA" id="ARBA00022759"/>
    </source>
</evidence>
<feature type="compositionally biased region" description="Polar residues" evidence="13">
    <location>
        <begin position="524"/>
        <end position="556"/>
    </location>
</feature>
<gene>
    <name evidence="16" type="ORF">FALBO_13998</name>
</gene>
<dbReference type="GO" id="GO:0035312">
    <property type="term" value="F:5'-3' DNA exonuclease activity"/>
    <property type="evidence" value="ECO:0007669"/>
    <property type="project" value="TreeGrafter"/>
</dbReference>
<dbReference type="GO" id="GO:0006303">
    <property type="term" value="P:double-strand break repair via nonhomologous end joining"/>
    <property type="evidence" value="ECO:0007669"/>
    <property type="project" value="TreeGrafter"/>
</dbReference>
<comment type="subcellular location">
    <subcellularLocation>
        <location evidence="1">Nucleus</location>
    </subcellularLocation>
</comment>
<evidence type="ECO:0000256" key="9">
    <source>
        <dbReference type="ARBA" id="ARBA00023204"/>
    </source>
</evidence>
<dbReference type="Pfam" id="PF12706">
    <property type="entry name" value="Lactamase_B_2"/>
    <property type="match status" value="1"/>
</dbReference>
<feature type="region of interest" description="Disordered" evidence="13">
    <location>
        <begin position="521"/>
        <end position="569"/>
    </location>
</feature>